<dbReference type="GO" id="GO:0030488">
    <property type="term" value="P:tRNA methylation"/>
    <property type="evidence" value="ECO:0007669"/>
    <property type="project" value="TreeGrafter"/>
</dbReference>
<feature type="domain" description="tRNA (32-2'-O)-methyltransferase regulator THADA-like C-terminal TPR repeats region" evidence="6">
    <location>
        <begin position="919"/>
        <end position="1077"/>
    </location>
</feature>
<feature type="coiled-coil region" evidence="3">
    <location>
        <begin position="610"/>
        <end position="637"/>
    </location>
</feature>
<dbReference type="PANTHER" id="PTHR14387:SF0">
    <property type="entry name" value="DUF2428 DOMAIN-CONTAINING PROTEIN"/>
    <property type="match status" value="1"/>
</dbReference>
<name>A0A9P7U3B2_9HYPO</name>
<dbReference type="Pfam" id="PF26523">
    <property type="entry name" value="Trm732_C"/>
    <property type="match status" value="1"/>
</dbReference>
<protein>
    <recommendedName>
        <fullName evidence="9">DUF2428 domain-containing protein</fullName>
    </recommendedName>
</protein>
<evidence type="ECO:0000256" key="1">
    <source>
        <dbReference type="ARBA" id="ARBA00010409"/>
    </source>
</evidence>
<accession>A0A9P7U3B2</accession>
<dbReference type="InterPro" id="IPR051954">
    <property type="entry name" value="tRNA_methyltransferase_THADA"/>
</dbReference>
<keyword evidence="2" id="KW-0819">tRNA processing</keyword>
<organism evidence="7 8">
    <name type="scientific">Claviceps aff. purpurea</name>
    <dbReference type="NCBI Taxonomy" id="1967640"/>
    <lineage>
        <taxon>Eukaryota</taxon>
        <taxon>Fungi</taxon>
        <taxon>Dikarya</taxon>
        <taxon>Ascomycota</taxon>
        <taxon>Pezizomycotina</taxon>
        <taxon>Sordariomycetes</taxon>
        <taxon>Hypocreomycetidae</taxon>
        <taxon>Hypocreales</taxon>
        <taxon>Clavicipitaceae</taxon>
        <taxon>Claviceps</taxon>
    </lineage>
</organism>
<comment type="caution">
    <text evidence="7">The sequence shown here is derived from an EMBL/GenBank/DDBJ whole genome shotgun (WGS) entry which is preliminary data.</text>
</comment>
<dbReference type="EMBL" id="SRRH01000065">
    <property type="protein sequence ID" value="KAG6300475.1"/>
    <property type="molecule type" value="Genomic_DNA"/>
</dbReference>
<evidence type="ECO:0008006" key="9">
    <source>
        <dbReference type="Google" id="ProtNLM"/>
    </source>
</evidence>
<proteinExistence type="inferred from homology"/>
<evidence type="ECO:0000313" key="7">
    <source>
        <dbReference type="EMBL" id="KAG6300475.1"/>
    </source>
</evidence>
<dbReference type="InterPro" id="IPR056842">
    <property type="entry name" value="THADA-like_TPR_C"/>
</dbReference>
<dbReference type="Pfam" id="PF10350">
    <property type="entry name" value="DUF2428"/>
    <property type="match status" value="1"/>
</dbReference>
<keyword evidence="8" id="KW-1185">Reference proteome</keyword>
<dbReference type="Pfam" id="PF25150">
    <property type="entry name" value="TPR_Trm732"/>
    <property type="match status" value="1"/>
</dbReference>
<gene>
    <name evidence="7" type="ORF">E4U09_006837</name>
</gene>
<dbReference type="Proteomes" id="UP000707071">
    <property type="component" value="Unassembled WGS sequence"/>
</dbReference>
<evidence type="ECO:0000313" key="8">
    <source>
        <dbReference type="Proteomes" id="UP000707071"/>
    </source>
</evidence>
<dbReference type="InterPro" id="IPR019442">
    <property type="entry name" value="THADA/TRM732_DUF2428"/>
</dbReference>
<comment type="similarity">
    <text evidence="1">Belongs to the THADA family.</text>
</comment>
<evidence type="ECO:0000259" key="6">
    <source>
        <dbReference type="Pfam" id="PF25151"/>
    </source>
</evidence>
<evidence type="ECO:0000259" key="4">
    <source>
        <dbReference type="Pfam" id="PF10350"/>
    </source>
</evidence>
<dbReference type="InterPro" id="IPR056843">
    <property type="entry name" value="THADA-like_TPR"/>
</dbReference>
<sequence length="1586" mass="176783">MTTEPPAEATDWLANPIELIKWLEKQDAEVGKGYANTLFEQLLREASQPKSVSGQSCVRLCGLADQASKSSSEELRRWAFSEDITSKLFNFYIEWNESDNHRSMKLVLDVVAQSILKNSSREDASRIKKGILETLVSIVTGHSTKPVAKSAIKTLDHLLSKGVITLSDIYSTYIHIRVEVGDSEPVEIWRRFTSELFHWMKLHFICPTAGRLIVTVYRCWRQEGHPEDSVPSIAVWHQWLLVFLAEEPTLLESIKNYIFLPLFKADRSEALKFLGRMSQHQEVSGSSNMDMDIPALLQLAALETGKRVGLVEEPAIGENESDASNPSSSITLHEDVLESVLSHPSHDVRSLALSLLVTSPSTTRPYSPKAFELLKKHLSTFFADPDAKFRVDVSAKARDMFKRVRGAIHVLKRSIPRSRAKAQKANARGPVQTDESVIISEPILYRSNLISLPEVQLTHCLEYHVQFLHWYLAFLRNELVPTASYQRHIAGLKALMHIIRMEGDRSKTWETADDQVLFFDRFDSRWTRALFDLVMDPFEDVRDMSATALAKCYTDGRYCRLNLTGSAMTGIPLNEIQHLSQCANELARRTARADHSDGASKASQLLYRFLESGEERLQMLATMVEQLSRKTAMAEQELGQAVIESPLHGDFASLCHTWQVVSEIKLSPSEIDDARRLQLDVVSCCERAWRAVRDILCDDSPEGHLPQELEEMDGLDTKDLLSYSFRAVHESSNLMRAMILTITNRGREGLITPSKEVFERIGNLTFTQLASLRHRGAFTTVSATFATCCQQTKHLRFEETERPLLQVWYDGTMQAIYSQGSTTRRSAGIPSMITGILAANAAHPTFDQAMKALMGIASKEARVSETDGSNLPQVHAFNCLKDIFKNSLLTSLGNQSESYLPLCLELAASGLRSEVWAIRNCGLIFLRSLIDNLFGTHESKTTIEAGWDGRANRIYYHRYPNLPAVLKNLLRSGHKILNQSTTSGAGSAAAESVFPALDIIRRAGPPDLLRDEIQVDVTAYLSSPVWHVRDMAARTLCSCLLHKRWLEVIRQIFGTAMAEQCKNKQNRIHGILLTLKFVIERLHEVNRDLDELESFVSQLKIVDSFSHCPEIIATYLDVINATWAIQTTNKLPLSTFSIVMPKNHVGSALFKIQKATHDVYVLSQASDSIVQLHTLLSSREIGLDGLVAALETISKVYNPKMSSSDALSSLCMLYIDTCLGTNYSAAQVLAIENLTDVMDELLSRRSTNKDDLLQQALVRLWTRLPSRTMNPALSHAVIRVSGCIAAAAAALSSAECATAIDLHAWGVIMADATLDDKTFDTRLAASLSLRSFFAAAHSSPLSQDHLTALLALYDALNDDDDQVREIAAEAAQLLLLSHALVPLEAANRLLRFLTENFGQSPLFKAIVADRLVGHFGMCAAATAGTTHQIRPRVWEPAKAQLDRVLRFDDSLFAVEEQNLFVDEVRETNRWVDVFQHLQWDRSTEKDARGADEDSVLIEQLVTWVRDGLLYLGALAGKKKDGPLGWASDPAVFAICTRLVRVSVALSANSATKQDDLERAMSVARDAMASDSGRVSGLLTEPWGEAS</sequence>
<dbReference type="Pfam" id="PF25151">
    <property type="entry name" value="TPR_Trm732_C"/>
    <property type="match status" value="1"/>
</dbReference>
<evidence type="ECO:0000259" key="5">
    <source>
        <dbReference type="Pfam" id="PF25150"/>
    </source>
</evidence>
<feature type="domain" description="tRNA (32-2'-O)-methyltransferase regulator THADA-like TPR repeats region" evidence="5">
    <location>
        <begin position="235"/>
        <end position="543"/>
    </location>
</feature>
<dbReference type="GO" id="GO:0005829">
    <property type="term" value="C:cytosol"/>
    <property type="evidence" value="ECO:0007669"/>
    <property type="project" value="TreeGrafter"/>
</dbReference>
<reference evidence="7 8" key="1">
    <citation type="journal article" date="2020" name="bioRxiv">
        <title>Whole genome comparisons of ergot fungi reveals the divergence and evolution of species within the genus Claviceps are the result of varying mechanisms driving genome evolution and host range expansion.</title>
        <authorList>
            <person name="Wyka S.A."/>
            <person name="Mondo S.J."/>
            <person name="Liu M."/>
            <person name="Dettman J."/>
            <person name="Nalam V."/>
            <person name="Broders K.D."/>
        </authorList>
    </citation>
    <scope>NUCLEOTIDE SEQUENCE [LARGE SCALE GENOMIC DNA]</scope>
    <source>
        <strain evidence="7 8">Clav52</strain>
    </source>
</reference>
<dbReference type="PANTHER" id="PTHR14387">
    <property type="entry name" value="THADA/DEATH RECEPTOR INTERACTING PROTEIN"/>
    <property type="match status" value="1"/>
</dbReference>
<feature type="domain" description="DUF2428" evidence="4">
    <location>
        <begin position="678"/>
        <end position="917"/>
    </location>
</feature>
<dbReference type="SUPFAM" id="SSF48371">
    <property type="entry name" value="ARM repeat"/>
    <property type="match status" value="1"/>
</dbReference>
<evidence type="ECO:0000256" key="3">
    <source>
        <dbReference type="SAM" id="Coils"/>
    </source>
</evidence>
<dbReference type="InterPro" id="IPR016024">
    <property type="entry name" value="ARM-type_fold"/>
</dbReference>
<evidence type="ECO:0000256" key="2">
    <source>
        <dbReference type="ARBA" id="ARBA00022694"/>
    </source>
</evidence>
<keyword evidence="3" id="KW-0175">Coiled coil</keyword>